<accession>A0A026WGF2</accession>
<gene>
    <name evidence="2" type="ORF">X777_05300</name>
</gene>
<name>A0A026WGF2_OOCBI</name>
<feature type="region of interest" description="Disordered" evidence="1">
    <location>
        <begin position="17"/>
        <end position="62"/>
    </location>
</feature>
<feature type="region of interest" description="Disordered" evidence="1">
    <location>
        <begin position="150"/>
        <end position="170"/>
    </location>
</feature>
<dbReference type="AlphaFoldDB" id="A0A026WGF2"/>
<sequence length="170" mass="19711">MIAISDHTSKYFTVQTFSRVPRPPSPPPTVKTPIQQNPFALSNPSHSCPRASQPPPRRPYPARQPFQLFRRVSPILLLNGGRVRRCELDNPTLRSMNALDKCYQVEEKGWRGKRCIHNQRFLGECTYVRLGYVHKVSRYRIRSELPAGGRHCPKNVDRDQRKREAAQYKC</sequence>
<keyword evidence="3" id="KW-1185">Reference proteome</keyword>
<dbReference type="Proteomes" id="UP000053097">
    <property type="component" value="Unassembled WGS sequence"/>
</dbReference>
<feature type="compositionally biased region" description="Polar residues" evidence="1">
    <location>
        <begin position="34"/>
        <end position="46"/>
    </location>
</feature>
<reference evidence="2 3" key="1">
    <citation type="journal article" date="2014" name="Curr. Biol.">
        <title>The genome of the clonal raider ant Cerapachys biroi.</title>
        <authorList>
            <person name="Oxley P.R."/>
            <person name="Ji L."/>
            <person name="Fetter-Pruneda I."/>
            <person name="McKenzie S.K."/>
            <person name="Li C."/>
            <person name="Hu H."/>
            <person name="Zhang G."/>
            <person name="Kronauer D.J."/>
        </authorList>
    </citation>
    <scope>NUCLEOTIDE SEQUENCE [LARGE SCALE GENOMIC DNA]</scope>
</reference>
<evidence type="ECO:0000313" key="2">
    <source>
        <dbReference type="EMBL" id="EZA55122.1"/>
    </source>
</evidence>
<dbReference type="EMBL" id="KK107226">
    <property type="protein sequence ID" value="EZA55122.1"/>
    <property type="molecule type" value="Genomic_DNA"/>
</dbReference>
<organism evidence="2 3">
    <name type="scientific">Ooceraea biroi</name>
    <name type="common">Clonal raider ant</name>
    <name type="synonym">Cerapachys biroi</name>
    <dbReference type="NCBI Taxonomy" id="2015173"/>
    <lineage>
        <taxon>Eukaryota</taxon>
        <taxon>Metazoa</taxon>
        <taxon>Ecdysozoa</taxon>
        <taxon>Arthropoda</taxon>
        <taxon>Hexapoda</taxon>
        <taxon>Insecta</taxon>
        <taxon>Pterygota</taxon>
        <taxon>Neoptera</taxon>
        <taxon>Endopterygota</taxon>
        <taxon>Hymenoptera</taxon>
        <taxon>Apocrita</taxon>
        <taxon>Aculeata</taxon>
        <taxon>Formicoidea</taxon>
        <taxon>Formicidae</taxon>
        <taxon>Dorylinae</taxon>
        <taxon>Ooceraea</taxon>
    </lineage>
</organism>
<proteinExistence type="predicted"/>
<feature type="compositionally biased region" description="Basic and acidic residues" evidence="1">
    <location>
        <begin position="154"/>
        <end position="170"/>
    </location>
</feature>
<evidence type="ECO:0000313" key="3">
    <source>
        <dbReference type="Proteomes" id="UP000053097"/>
    </source>
</evidence>
<feature type="compositionally biased region" description="Pro residues" evidence="1">
    <location>
        <begin position="21"/>
        <end position="30"/>
    </location>
</feature>
<evidence type="ECO:0000256" key="1">
    <source>
        <dbReference type="SAM" id="MobiDB-lite"/>
    </source>
</evidence>
<protein>
    <submittedName>
        <fullName evidence="2">Uncharacterized protein</fullName>
    </submittedName>
</protein>